<proteinExistence type="inferred from homology"/>
<dbReference type="GeneID" id="5003955"/>
<evidence type="ECO:0008006" key="9">
    <source>
        <dbReference type="Google" id="ProtNLM"/>
    </source>
</evidence>
<feature type="binding site" evidence="6">
    <location>
        <position position="238"/>
    </location>
    <ligand>
        <name>Mg(2+)</name>
        <dbReference type="ChEBI" id="CHEBI:18420"/>
        <label>1</label>
        <note>catalytic</note>
    </ligand>
</feature>
<evidence type="ECO:0000256" key="5">
    <source>
        <dbReference type="ARBA" id="ARBA00022842"/>
    </source>
</evidence>
<organism evidence="7 8">
    <name type="scientific">Ostreococcus lucimarinus (strain CCE9901)</name>
    <dbReference type="NCBI Taxonomy" id="436017"/>
    <lineage>
        <taxon>Eukaryota</taxon>
        <taxon>Viridiplantae</taxon>
        <taxon>Chlorophyta</taxon>
        <taxon>Mamiellophyceae</taxon>
        <taxon>Mamiellales</taxon>
        <taxon>Bathycoccaceae</taxon>
        <taxon>Ostreococcus</taxon>
    </lineage>
</organism>
<feature type="binding site" evidence="6">
    <location>
        <position position="94"/>
    </location>
    <ligand>
        <name>Mg(2+)</name>
        <dbReference type="ChEBI" id="CHEBI:18420"/>
        <label>1</label>
        <note>catalytic</note>
    </ligand>
</feature>
<dbReference type="Gramene" id="ABO98290">
    <property type="protein sequence ID" value="ABO98290"/>
    <property type="gene ID" value="OSTLU_26206"/>
</dbReference>
<evidence type="ECO:0000313" key="7">
    <source>
        <dbReference type="EMBL" id="ABO98290.1"/>
    </source>
</evidence>
<dbReference type="RefSeq" id="XP_001419997.1">
    <property type="nucleotide sequence ID" value="XM_001419960.1"/>
</dbReference>
<dbReference type="STRING" id="436017.A4S3X6"/>
<reference evidence="7 8" key="1">
    <citation type="journal article" date="2007" name="Proc. Natl. Acad. Sci. U.S.A.">
        <title>The tiny eukaryote Ostreococcus provides genomic insights into the paradox of plankton speciation.</title>
        <authorList>
            <person name="Palenik B."/>
            <person name="Grimwood J."/>
            <person name="Aerts A."/>
            <person name="Rouze P."/>
            <person name="Salamov A."/>
            <person name="Putnam N."/>
            <person name="Dupont C."/>
            <person name="Jorgensen R."/>
            <person name="Derelle E."/>
            <person name="Rombauts S."/>
            <person name="Zhou K."/>
            <person name="Otillar R."/>
            <person name="Merchant S.S."/>
            <person name="Podell S."/>
            <person name="Gaasterland T."/>
            <person name="Napoli C."/>
            <person name="Gendler K."/>
            <person name="Manuell A."/>
            <person name="Tai V."/>
            <person name="Vallon O."/>
            <person name="Piganeau G."/>
            <person name="Jancek S."/>
            <person name="Heijde M."/>
            <person name="Jabbari K."/>
            <person name="Bowler C."/>
            <person name="Lohr M."/>
            <person name="Robbens S."/>
            <person name="Werner G."/>
            <person name="Dubchak I."/>
            <person name="Pazour G.J."/>
            <person name="Ren Q."/>
            <person name="Paulsen I."/>
            <person name="Delwiche C."/>
            <person name="Schmutz J."/>
            <person name="Rokhsar D."/>
            <person name="Van de Peer Y."/>
            <person name="Moreau H."/>
            <person name="Grigoriev I.V."/>
        </authorList>
    </citation>
    <scope>NUCLEOTIDE SEQUENCE [LARGE SCALE GENOMIC DNA]</scope>
    <source>
        <strain evidence="7 8">CCE9901</strain>
    </source>
</reference>
<gene>
    <name evidence="7" type="ORF">OSTLU_26206</name>
</gene>
<dbReference type="HOGENOM" id="CLU_919491_0_0_1"/>
<dbReference type="PANTHER" id="PTHR43200:SF4">
    <property type="entry name" value="PAP-SPECIFIC PHOSPHATASE, MITOCHONDRIAL-RELATED"/>
    <property type="match status" value="1"/>
</dbReference>
<keyword evidence="4" id="KW-0378">Hydrolase</keyword>
<dbReference type="Gene3D" id="3.40.190.80">
    <property type="match status" value="1"/>
</dbReference>
<protein>
    <recommendedName>
        <fullName evidence="9">3'(2'),5'-bisphosphate nucleotidase</fullName>
    </recommendedName>
</protein>
<dbReference type="SUPFAM" id="SSF56655">
    <property type="entry name" value="Carbohydrate phosphatase"/>
    <property type="match status" value="1"/>
</dbReference>
<dbReference type="AlphaFoldDB" id="A4S3X6"/>
<keyword evidence="8" id="KW-1185">Reference proteome</keyword>
<evidence type="ECO:0000313" key="8">
    <source>
        <dbReference type="Proteomes" id="UP000001568"/>
    </source>
</evidence>
<keyword evidence="5 6" id="KW-0460">Magnesium</keyword>
<dbReference type="GO" id="GO:0046872">
    <property type="term" value="F:metal ion binding"/>
    <property type="evidence" value="ECO:0007669"/>
    <property type="project" value="UniProtKB-KW"/>
</dbReference>
<dbReference type="KEGG" id="olu:OSTLU_26206"/>
<comment type="similarity">
    <text evidence="2">Belongs to the inositol monophosphatase superfamily.</text>
</comment>
<dbReference type="eggNOG" id="KOG1528">
    <property type="taxonomic scope" value="Eukaryota"/>
</dbReference>
<name>A4S3X6_OSTLU</name>
<dbReference type="Gene3D" id="3.30.540.10">
    <property type="entry name" value="Fructose-1,6-Bisphosphatase, subunit A, domain 1"/>
    <property type="match status" value="1"/>
</dbReference>
<evidence type="ECO:0000256" key="2">
    <source>
        <dbReference type="ARBA" id="ARBA00009759"/>
    </source>
</evidence>
<dbReference type="GO" id="GO:0008441">
    <property type="term" value="F:3'(2'),5'-bisphosphate nucleotidase activity"/>
    <property type="evidence" value="ECO:0007669"/>
    <property type="project" value="TreeGrafter"/>
</dbReference>
<sequence>MRARGRNAVAERKRDSTIATVADVAAQVACARALRGGEGEDFVGEETTRALDGDADVVTAILTACGAGVDETEARERLRETSGGIGRYWVCDPLDGTKAFAASDDADKQYVLGLALMSDVGTPEIAVMIAPKWPGGGLEVVAARGRGCFARSRDDETSAFRRVSCAQPKALSDANVVISAHESFESLPLGRAGVSPARVRRLCCGSLCKYVDVVAGSSSIFIQHAKEGGDDACVNSWDHAAGVLCAEEAGCVVTDLHGRSLGFLGRDGDRRRFSPGGGGVICAAKSVHENVVRAFREGIAMSS</sequence>
<dbReference type="Pfam" id="PF00459">
    <property type="entry name" value="Inositol_P"/>
    <property type="match status" value="1"/>
</dbReference>
<evidence type="ECO:0000256" key="6">
    <source>
        <dbReference type="PIRSR" id="PIRSR600760-2"/>
    </source>
</evidence>
<feature type="binding site" evidence="6">
    <location>
        <position position="45"/>
    </location>
    <ligand>
        <name>Mg(2+)</name>
        <dbReference type="ChEBI" id="CHEBI:18420"/>
        <label>1</label>
        <note>catalytic</note>
    </ligand>
</feature>
<dbReference type="Proteomes" id="UP000001568">
    <property type="component" value="Chromosome 10"/>
</dbReference>
<evidence type="ECO:0000256" key="1">
    <source>
        <dbReference type="ARBA" id="ARBA00001946"/>
    </source>
</evidence>
<dbReference type="PANTHER" id="PTHR43200">
    <property type="entry name" value="PHOSPHATASE"/>
    <property type="match status" value="1"/>
</dbReference>
<comment type="cofactor">
    <cofactor evidence="1 6">
        <name>Mg(2+)</name>
        <dbReference type="ChEBI" id="CHEBI:18420"/>
    </cofactor>
</comment>
<dbReference type="OMA" id="AGIHARC"/>
<keyword evidence="3 6" id="KW-0479">Metal-binding</keyword>
<feature type="binding site" evidence="6">
    <location>
        <position position="95"/>
    </location>
    <ligand>
        <name>Mg(2+)</name>
        <dbReference type="ChEBI" id="CHEBI:18420"/>
        <label>1</label>
        <note>catalytic</note>
    </ligand>
</feature>
<dbReference type="InterPro" id="IPR051090">
    <property type="entry name" value="Inositol_monoP_superfamily"/>
</dbReference>
<dbReference type="EMBL" id="CP000590">
    <property type="protein sequence ID" value="ABO98290.1"/>
    <property type="molecule type" value="Genomic_DNA"/>
</dbReference>
<dbReference type="OrthoDB" id="411145at2759"/>
<feature type="binding site" evidence="6">
    <location>
        <position position="92"/>
    </location>
    <ligand>
        <name>Mg(2+)</name>
        <dbReference type="ChEBI" id="CHEBI:18420"/>
        <label>1</label>
        <note>catalytic</note>
    </ligand>
</feature>
<dbReference type="GO" id="GO:0000103">
    <property type="term" value="P:sulfate assimilation"/>
    <property type="evidence" value="ECO:0007669"/>
    <property type="project" value="TreeGrafter"/>
</dbReference>
<evidence type="ECO:0000256" key="3">
    <source>
        <dbReference type="ARBA" id="ARBA00022723"/>
    </source>
</evidence>
<evidence type="ECO:0000256" key="4">
    <source>
        <dbReference type="ARBA" id="ARBA00022801"/>
    </source>
</evidence>
<dbReference type="InterPro" id="IPR000760">
    <property type="entry name" value="Inositol_monophosphatase-like"/>
</dbReference>
<accession>A4S3X6</accession>